<dbReference type="EMBL" id="BMAT01002205">
    <property type="protein sequence ID" value="GFS01461.1"/>
    <property type="molecule type" value="Genomic_DNA"/>
</dbReference>
<protein>
    <submittedName>
        <fullName evidence="1">Uncharacterized protein</fullName>
    </submittedName>
</protein>
<accession>A0AAV4HY86</accession>
<evidence type="ECO:0000313" key="1">
    <source>
        <dbReference type="EMBL" id="GFS01461.1"/>
    </source>
</evidence>
<gene>
    <name evidence="1" type="ORF">ElyMa_001097500</name>
</gene>
<name>A0AAV4HY86_9GAST</name>
<reference evidence="1 2" key="1">
    <citation type="journal article" date="2021" name="Elife">
        <title>Chloroplast acquisition without the gene transfer in kleptoplastic sea slugs, Plakobranchus ocellatus.</title>
        <authorList>
            <person name="Maeda T."/>
            <person name="Takahashi S."/>
            <person name="Yoshida T."/>
            <person name="Shimamura S."/>
            <person name="Takaki Y."/>
            <person name="Nagai Y."/>
            <person name="Toyoda A."/>
            <person name="Suzuki Y."/>
            <person name="Arimoto A."/>
            <person name="Ishii H."/>
            <person name="Satoh N."/>
            <person name="Nishiyama T."/>
            <person name="Hasebe M."/>
            <person name="Maruyama T."/>
            <person name="Minagawa J."/>
            <person name="Obokata J."/>
            <person name="Shigenobu S."/>
        </authorList>
    </citation>
    <scope>NUCLEOTIDE SEQUENCE [LARGE SCALE GENOMIC DNA]</scope>
</reference>
<dbReference type="Proteomes" id="UP000762676">
    <property type="component" value="Unassembled WGS sequence"/>
</dbReference>
<organism evidence="1 2">
    <name type="scientific">Elysia marginata</name>
    <dbReference type="NCBI Taxonomy" id="1093978"/>
    <lineage>
        <taxon>Eukaryota</taxon>
        <taxon>Metazoa</taxon>
        <taxon>Spiralia</taxon>
        <taxon>Lophotrochozoa</taxon>
        <taxon>Mollusca</taxon>
        <taxon>Gastropoda</taxon>
        <taxon>Heterobranchia</taxon>
        <taxon>Euthyneura</taxon>
        <taxon>Panpulmonata</taxon>
        <taxon>Sacoglossa</taxon>
        <taxon>Placobranchoidea</taxon>
        <taxon>Plakobranchidae</taxon>
        <taxon>Elysia</taxon>
    </lineage>
</organism>
<comment type="caution">
    <text evidence="1">The sequence shown here is derived from an EMBL/GenBank/DDBJ whole genome shotgun (WGS) entry which is preliminary data.</text>
</comment>
<evidence type="ECO:0000313" key="2">
    <source>
        <dbReference type="Proteomes" id="UP000762676"/>
    </source>
</evidence>
<keyword evidence="2" id="KW-1185">Reference proteome</keyword>
<dbReference type="AlphaFoldDB" id="A0AAV4HY86"/>
<proteinExistence type="predicted"/>
<sequence>MTAETKQKRKKIIDNPRSGISTVLTGGAIKSGALFVPLREAAICFNYHKRQTIRGLDIALLLTVLRLLSLYRVEPGQSCSIHFVATHNFSGHDATRPSCPA</sequence>